<evidence type="ECO:0000313" key="3">
    <source>
        <dbReference type="EMBL" id="GBG28694.1"/>
    </source>
</evidence>
<sequence length="705" mass="79085">MLDEDDWAAEKSDTLSNEVVRYKGVSVGHLLVLMEGLLSGELVPEVHLVVCKHNLERAPAAKAGTTLLLTDSSRMLWRGTLGSAPDAIKVTFFEEDVTIKSREDWTVEDVCEYYVLPAMRETGSIYVDEVDEAQVGLPFQGAFVSQARKTKFVDLVHGLASYYRSEGKTMADTFVWLDLFGANQGLLTSEDQDDEVRREREALLSTGLHQAIRRFDERIVFFDSWVDPTPLKRAWCCWELYGALKSGRSIQLVFPQGEQQRFVSELREDYNRVIGFILKLDTREAQCHNPADKARIDAAVNTTVEGGFARLNAVILAQLRTWFVSSTEFAVQSEDEFALANEDDEETMMAHARLLFQASRLMIDQAFYETARGYLEQAVAITERFAGPDSIVMGEILAEGMGKILQLEDRPEEALEVLERAHRIILSHTDADDRDRRLVAVLDGMGTIYLGLGEYELAAENFNEARTRILAVYGPNYYGLTRIYNGQARIQLATNDLPKARYFAEKALSVADISLRKRHPVRAEVLKTLATVASRENNHRLAMRLLQQAQLIAEESLDSNHPSIANILTERALEASALKMYTDALELLQQAISIHETRGSEHLAYAKVRHNIGTVVDAAGDIGQAISCFEDAIRIKRKIFGDSPNLSLADSLENAATCYFKVRNYVMAAKRMSEVCEIYNATLGKAHPVSRKAAARLRVYTSYAK</sequence>
<keyword evidence="2" id="KW-0802">TPR repeat</keyword>
<dbReference type="Proteomes" id="UP000241890">
    <property type="component" value="Unassembled WGS sequence"/>
</dbReference>
<dbReference type="PANTHER" id="PTHR45641:SF19">
    <property type="entry name" value="NEPHROCYSTIN-3"/>
    <property type="match status" value="1"/>
</dbReference>
<gene>
    <name evidence="3" type="ORF">FCC1311_049152</name>
</gene>
<dbReference type="OrthoDB" id="63610at2759"/>
<organism evidence="3 4">
    <name type="scientific">Hondaea fermentalgiana</name>
    <dbReference type="NCBI Taxonomy" id="2315210"/>
    <lineage>
        <taxon>Eukaryota</taxon>
        <taxon>Sar</taxon>
        <taxon>Stramenopiles</taxon>
        <taxon>Bigyra</taxon>
        <taxon>Labyrinthulomycetes</taxon>
        <taxon>Thraustochytrida</taxon>
        <taxon>Thraustochytriidae</taxon>
        <taxon>Hondaea</taxon>
    </lineage>
</organism>
<name>A0A2R5GLD8_9STRA</name>
<protein>
    <submittedName>
        <fullName evidence="3">Kinesin light chain 3</fullName>
    </submittedName>
</protein>
<dbReference type="PANTHER" id="PTHR45641">
    <property type="entry name" value="TETRATRICOPEPTIDE REPEAT PROTEIN (AFU_ORTHOLOGUE AFUA_6G03870)"/>
    <property type="match status" value="1"/>
</dbReference>
<keyword evidence="4" id="KW-1185">Reference proteome</keyword>
<evidence type="ECO:0000313" key="4">
    <source>
        <dbReference type="Proteomes" id="UP000241890"/>
    </source>
</evidence>
<dbReference type="InterPro" id="IPR019734">
    <property type="entry name" value="TPR_rpt"/>
</dbReference>
<keyword evidence="1" id="KW-0677">Repeat</keyword>
<comment type="caution">
    <text evidence="3">The sequence shown here is derived from an EMBL/GenBank/DDBJ whole genome shotgun (WGS) entry which is preliminary data.</text>
</comment>
<dbReference type="EMBL" id="BEYU01000046">
    <property type="protein sequence ID" value="GBG28694.1"/>
    <property type="molecule type" value="Genomic_DNA"/>
</dbReference>
<dbReference type="Gene3D" id="1.25.40.10">
    <property type="entry name" value="Tetratricopeptide repeat domain"/>
    <property type="match status" value="2"/>
</dbReference>
<proteinExistence type="predicted"/>
<dbReference type="InParanoid" id="A0A2R5GLD8"/>
<accession>A0A2R5GLD8</accession>
<dbReference type="SUPFAM" id="SSF48452">
    <property type="entry name" value="TPR-like"/>
    <property type="match status" value="2"/>
</dbReference>
<evidence type="ECO:0000256" key="1">
    <source>
        <dbReference type="ARBA" id="ARBA00022737"/>
    </source>
</evidence>
<dbReference type="InterPro" id="IPR011990">
    <property type="entry name" value="TPR-like_helical_dom_sf"/>
</dbReference>
<dbReference type="AlphaFoldDB" id="A0A2R5GLD8"/>
<reference evidence="3 4" key="1">
    <citation type="submission" date="2017-12" db="EMBL/GenBank/DDBJ databases">
        <title>Sequencing, de novo assembly and annotation of complete genome of a new Thraustochytrid species, strain FCC1311.</title>
        <authorList>
            <person name="Sedici K."/>
            <person name="Godart F."/>
            <person name="Aiese Cigliano R."/>
            <person name="Sanseverino W."/>
            <person name="Barakat M."/>
            <person name="Ortet P."/>
            <person name="Marechal E."/>
            <person name="Cagnac O."/>
            <person name="Amato A."/>
        </authorList>
    </citation>
    <scope>NUCLEOTIDE SEQUENCE [LARGE SCALE GENOMIC DNA]</scope>
</reference>
<dbReference type="SMART" id="SM00028">
    <property type="entry name" value="TPR"/>
    <property type="match status" value="7"/>
</dbReference>
<evidence type="ECO:0000256" key="2">
    <source>
        <dbReference type="ARBA" id="ARBA00022803"/>
    </source>
</evidence>
<dbReference type="Pfam" id="PF13424">
    <property type="entry name" value="TPR_12"/>
    <property type="match status" value="2"/>
</dbReference>